<sequence>MINDKARWKPALLAASVSAALHGMAHAQTTLAAPDNTDGQVQEVIVTAQRTASLESRTPVAMSVLTGEQLRQAGLDQPSALAARLPNVHLDGAAAALKITIRGVTNADTTEKGDPSAAFMVDGVYLARPTQQNLSFYDVDRIEVLRGPQGTLYGRNTTAGAINVITNAPSRQLEGAVGVELGDYASRKVNAMLNVPVNDALALRAAVAANRHDSYLINGQGTPYALGLDRDDVSGRLSARLTLSPAASLLLRADHSTVHDNSDRIVPDTNFYHGIASGQPTWYDASTEQRLTNGFVPPNTRPEQGYDHKTTTGLSAELAWNLGPATVTWLGAHRRFDNHILFNYYYRVKPTFAIGVHQNFDGVNAQDSHELRIATNGAGPLSAQAGLYYFHEETNTLYTFRDLTLLGLPPYYVFPTGPTIARSKAVFGQATWRVTDRLRATAGVRYTADDKSRIGSTNFQQGPSFNPATDFRLLNAADIDTRKNTWRLGLDYDVTPTTFAYATLSTGYKAGGFNDGCLAGTSALGIPCPAAVAVPASTLYYQPETLTAREAGLKTRFWDKRASLNLAVFDYDYRNLQLSGVAIVHGAPQYVTTNAGVASVKGLEADGQVNPTADDRISYGLTLLDAHYVSYTPDGVHSWAGTKLDRAPSNTVTAGYEHRFLLAGGQLRAGIVARRSAAYLIGVPTQQLRYTIPARTASDATVRYQPGGAPWSVQAQVKNLENKVQPIAIDSFGMVVPSEPRTVAVRFDYRY</sequence>
<evidence type="ECO:0000256" key="9">
    <source>
        <dbReference type="ARBA" id="ARBA00023136"/>
    </source>
</evidence>
<dbReference type="RefSeq" id="WP_182212966.1">
    <property type="nucleotide sequence ID" value="NZ_JACEZS010000001.1"/>
</dbReference>
<protein>
    <submittedName>
        <fullName evidence="16">TonB-dependent receptor</fullName>
    </submittedName>
</protein>
<proteinExistence type="inferred from homology"/>
<dbReference type="AlphaFoldDB" id="A0A7W2ED75"/>
<keyword evidence="16" id="KW-0675">Receptor</keyword>
<name>A0A7W2ED75_9BURK</name>
<dbReference type="Gene3D" id="2.40.170.20">
    <property type="entry name" value="TonB-dependent receptor, beta-barrel domain"/>
    <property type="match status" value="1"/>
</dbReference>
<dbReference type="InterPro" id="IPR012910">
    <property type="entry name" value="Plug_dom"/>
</dbReference>
<gene>
    <name evidence="16" type="ORF">H3H36_00195</name>
</gene>
<keyword evidence="5 11" id="KW-0812">Transmembrane</keyword>
<dbReference type="InterPro" id="IPR039426">
    <property type="entry name" value="TonB-dep_rcpt-like"/>
</dbReference>
<dbReference type="Pfam" id="PF00593">
    <property type="entry name" value="TonB_dep_Rec_b-barrel"/>
    <property type="match status" value="1"/>
</dbReference>
<evidence type="ECO:0000313" key="17">
    <source>
        <dbReference type="Proteomes" id="UP000566711"/>
    </source>
</evidence>
<dbReference type="PROSITE" id="PS52016">
    <property type="entry name" value="TONB_DEPENDENT_REC_3"/>
    <property type="match status" value="1"/>
</dbReference>
<keyword evidence="9 11" id="KW-0472">Membrane</keyword>
<keyword evidence="2 11" id="KW-0813">Transport</keyword>
<reference evidence="16 17" key="1">
    <citation type="submission" date="2020-07" db="EMBL/GenBank/DDBJ databases">
        <title>Novel species isolated from subtropical streams in China.</title>
        <authorList>
            <person name="Lu H."/>
        </authorList>
    </citation>
    <scope>NUCLEOTIDE SEQUENCE [LARGE SCALE GENOMIC DNA]</scope>
    <source>
        <strain evidence="16 17">FT3S</strain>
    </source>
</reference>
<comment type="similarity">
    <text evidence="11 12">Belongs to the TonB-dependent receptor family.</text>
</comment>
<evidence type="ECO:0000256" key="10">
    <source>
        <dbReference type="ARBA" id="ARBA00023237"/>
    </source>
</evidence>
<evidence type="ECO:0000256" key="5">
    <source>
        <dbReference type="ARBA" id="ARBA00022692"/>
    </source>
</evidence>
<evidence type="ECO:0000259" key="14">
    <source>
        <dbReference type="Pfam" id="PF00593"/>
    </source>
</evidence>
<dbReference type="InterPro" id="IPR000531">
    <property type="entry name" value="Beta-barrel_TonB"/>
</dbReference>
<evidence type="ECO:0000313" key="16">
    <source>
        <dbReference type="EMBL" id="MBA5603781.1"/>
    </source>
</evidence>
<evidence type="ECO:0000256" key="2">
    <source>
        <dbReference type="ARBA" id="ARBA00022448"/>
    </source>
</evidence>
<keyword evidence="4" id="KW-0410">Iron transport</keyword>
<dbReference type="Proteomes" id="UP000566711">
    <property type="component" value="Unassembled WGS sequence"/>
</dbReference>
<keyword evidence="13" id="KW-0732">Signal</keyword>
<comment type="subcellular location">
    <subcellularLocation>
        <location evidence="1 11">Cell outer membrane</location>
        <topology evidence="1 11">Multi-pass membrane protein</topology>
    </subcellularLocation>
</comment>
<dbReference type="PANTHER" id="PTHR32552">
    <property type="entry name" value="FERRICHROME IRON RECEPTOR-RELATED"/>
    <property type="match status" value="1"/>
</dbReference>
<evidence type="ECO:0000256" key="12">
    <source>
        <dbReference type="RuleBase" id="RU003357"/>
    </source>
</evidence>
<keyword evidence="10 11" id="KW-0998">Cell outer membrane</keyword>
<feature type="chain" id="PRO_5030961813" evidence="13">
    <location>
        <begin position="28"/>
        <end position="751"/>
    </location>
</feature>
<evidence type="ECO:0000256" key="13">
    <source>
        <dbReference type="SAM" id="SignalP"/>
    </source>
</evidence>
<evidence type="ECO:0000256" key="7">
    <source>
        <dbReference type="ARBA" id="ARBA00023065"/>
    </source>
</evidence>
<evidence type="ECO:0000256" key="8">
    <source>
        <dbReference type="ARBA" id="ARBA00023077"/>
    </source>
</evidence>
<comment type="caution">
    <text evidence="16">The sequence shown here is derived from an EMBL/GenBank/DDBJ whole genome shotgun (WGS) entry which is preliminary data.</text>
</comment>
<feature type="domain" description="TonB-dependent receptor-like beta-barrel" evidence="14">
    <location>
        <begin position="280"/>
        <end position="720"/>
    </location>
</feature>
<dbReference type="GO" id="GO:0009279">
    <property type="term" value="C:cell outer membrane"/>
    <property type="evidence" value="ECO:0007669"/>
    <property type="project" value="UniProtKB-SubCell"/>
</dbReference>
<keyword evidence="3 11" id="KW-1134">Transmembrane beta strand</keyword>
<evidence type="ECO:0000256" key="3">
    <source>
        <dbReference type="ARBA" id="ARBA00022452"/>
    </source>
</evidence>
<keyword evidence="17" id="KW-1185">Reference proteome</keyword>
<dbReference type="EMBL" id="JACEZS010000001">
    <property type="protein sequence ID" value="MBA5603781.1"/>
    <property type="molecule type" value="Genomic_DNA"/>
</dbReference>
<evidence type="ECO:0000259" key="15">
    <source>
        <dbReference type="Pfam" id="PF07715"/>
    </source>
</evidence>
<dbReference type="SUPFAM" id="SSF56935">
    <property type="entry name" value="Porins"/>
    <property type="match status" value="1"/>
</dbReference>
<keyword evidence="7" id="KW-0406">Ion transport</keyword>
<evidence type="ECO:0000256" key="4">
    <source>
        <dbReference type="ARBA" id="ARBA00022496"/>
    </source>
</evidence>
<dbReference type="GO" id="GO:0006826">
    <property type="term" value="P:iron ion transport"/>
    <property type="evidence" value="ECO:0007669"/>
    <property type="project" value="UniProtKB-KW"/>
</dbReference>
<evidence type="ECO:0000256" key="1">
    <source>
        <dbReference type="ARBA" id="ARBA00004571"/>
    </source>
</evidence>
<evidence type="ECO:0000256" key="11">
    <source>
        <dbReference type="PROSITE-ProRule" id="PRU01360"/>
    </source>
</evidence>
<organism evidence="16 17">
    <name type="scientific">Rugamonas fusca</name>
    <dbReference type="NCBI Taxonomy" id="2758568"/>
    <lineage>
        <taxon>Bacteria</taxon>
        <taxon>Pseudomonadati</taxon>
        <taxon>Pseudomonadota</taxon>
        <taxon>Betaproteobacteria</taxon>
        <taxon>Burkholderiales</taxon>
        <taxon>Oxalobacteraceae</taxon>
        <taxon>Telluria group</taxon>
        <taxon>Rugamonas</taxon>
    </lineage>
</organism>
<accession>A0A7W2ED75</accession>
<keyword evidence="6" id="KW-0408">Iron</keyword>
<evidence type="ECO:0000256" key="6">
    <source>
        <dbReference type="ARBA" id="ARBA00023004"/>
    </source>
</evidence>
<dbReference type="PANTHER" id="PTHR32552:SF81">
    <property type="entry name" value="TONB-DEPENDENT OUTER MEMBRANE RECEPTOR"/>
    <property type="match status" value="1"/>
</dbReference>
<dbReference type="Pfam" id="PF07715">
    <property type="entry name" value="Plug"/>
    <property type="match status" value="1"/>
</dbReference>
<dbReference type="InterPro" id="IPR036942">
    <property type="entry name" value="Beta-barrel_TonB_sf"/>
</dbReference>
<feature type="signal peptide" evidence="13">
    <location>
        <begin position="1"/>
        <end position="27"/>
    </location>
</feature>
<keyword evidence="8 12" id="KW-0798">TonB box</keyword>
<feature type="domain" description="TonB-dependent receptor plug" evidence="15">
    <location>
        <begin position="57"/>
        <end position="161"/>
    </location>
</feature>